<dbReference type="EMBL" id="BRVP01000005">
    <property type="protein sequence ID" value="GLB51880.1"/>
    <property type="molecule type" value="Genomic_DNA"/>
</dbReference>
<comment type="caution">
    <text evidence="7">The sequence shown here is derived from an EMBL/GenBank/DDBJ whole genome shotgun (WGS) entry which is preliminary data.</text>
</comment>
<dbReference type="EC" id="2.7.1.24" evidence="5 6"/>
<proteinExistence type="inferred from homology"/>
<dbReference type="HAMAP" id="MF_00376">
    <property type="entry name" value="Dephospho_CoA_kinase"/>
    <property type="match status" value="1"/>
</dbReference>
<evidence type="ECO:0000313" key="8">
    <source>
        <dbReference type="Proteomes" id="UP001143545"/>
    </source>
</evidence>
<comment type="catalytic activity">
    <reaction evidence="5">
        <text>3'-dephospho-CoA + ATP = ADP + CoA + H(+)</text>
        <dbReference type="Rhea" id="RHEA:18245"/>
        <dbReference type="ChEBI" id="CHEBI:15378"/>
        <dbReference type="ChEBI" id="CHEBI:30616"/>
        <dbReference type="ChEBI" id="CHEBI:57287"/>
        <dbReference type="ChEBI" id="CHEBI:57328"/>
        <dbReference type="ChEBI" id="CHEBI:456216"/>
        <dbReference type="EC" id="2.7.1.24"/>
    </reaction>
</comment>
<keyword evidence="3 5" id="KW-0067">ATP-binding</keyword>
<dbReference type="AlphaFoldDB" id="A0A9W6B3S2"/>
<dbReference type="GO" id="GO:0015937">
    <property type="term" value="P:coenzyme A biosynthetic process"/>
    <property type="evidence" value="ECO:0007669"/>
    <property type="project" value="UniProtKB-UniRule"/>
</dbReference>
<reference evidence="7" key="1">
    <citation type="submission" date="2022-07" db="EMBL/GenBank/DDBJ databases">
        <title>Taxonomy of Novel Oxalotrophic and Methylotrophic Bacteria.</title>
        <authorList>
            <person name="Sahin N."/>
            <person name="Tani A."/>
        </authorList>
    </citation>
    <scope>NUCLEOTIDE SEQUENCE</scope>
    <source>
        <strain evidence="7">AM327</strain>
    </source>
</reference>
<name>A0A9W6B3S2_9FLAO</name>
<dbReference type="Proteomes" id="UP001143545">
    <property type="component" value="Unassembled WGS sequence"/>
</dbReference>
<keyword evidence="5 7" id="KW-0418">Kinase</keyword>
<dbReference type="InterPro" id="IPR001977">
    <property type="entry name" value="Depp_CoAkinase"/>
</dbReference>
<dbReference type="PANTHER" id="PTHR10695:SF46">
    <property type="entry name" value="BIFUNCTIONAL COENZYME A SYNTHASE-RELATED"/>
    <property type="match status" value="1"/>
</dbReference>
<sequence length="192" mass="21699">MIVGLTGGIGSGKSTVAKMFEELGVPVYITDLAARSLIESSKKIKNSLIDLLGKEAIIDNKPNRPFIAQQVFHNKELLEKLNAIVHPEVHADFKNWYHEQKTPFVIKESAILFESGGDEHCDVIITVTAPKEIKIQRVLERDHTTKEAIEARMKNQWSDAQKTAQSDYVITNKDLENTRLQVHEILQILSKK</sequence>
<evidence type="ECO:0000256" key="5">
    <source>
        <dbReference type="HAMAP-Rule" id="MF_00376"/>
    </source>
</evidence>
<dbReference type="GO" id="GO:0005737">
    <property type="term" value="C:cytoplasm"/>
    <property type="evidence" value="ECO:0007669"/>
    <property type="project" value="UniProtKB-SubCell"/>
</dbReference>
<dbReference type="Gene3D" id="3.40.50.300">
    <property type="entry name" value="P-loop containing nucleotide triphosphate hydrolases"/>
    <property type="match status" value="1"/>
</dbReference>
<dbReference type="PROSITE" id="PS51219">
    <property type="entry name" value="DPCK"/>
    <property type="match status" value="1"/>
</dbReference>
<evidence type="ECO:0000256" key="3">
    <source>
        <dbReference type="ARBA" id="ARBA00022840"/>
    </source>
</evidence>
<keyword evidence="5" id="KW-0963">Cytoplasm</keyword>
<dbReference type="NCBIfam" id="TIGR00152">
    <property type="entry name" value="dephospho-CoA kinase"/>
    <property type="match status" value="1"/>
</dbReference>
<dbReference type="PANTHER" id="PTHR10695">
    <property type="entry name" value="DEPHOSPHO-COA KINASE-RELATED"/>
    <property type="match status" value="1"/>
</dbReference>
<keyword evidence="8" id="KW-1185">Reference proteome</keyword>
<comment type="pathway">
    <text evidence="5">Cofactor biosynthesis; coenzyme A biosynthesis; CoA from (R)-pantothenate: step 5/5.</text>
</comment>
<comment type="function">
    <text evidence="5">Catalyzes the phosphorylation of the 3'-hydroxyl group of dephosphocoenzyme A to form coenzyme A.</text>
</comment>
<evidence type="ECO:0000313" key="7">
    <source>
        <dbReference type="EMBL" id="GLB51880.1"/>
    </source>
</evidence>
<comment type="similarity">
    <text evidence="1 5">Belongs to the CoaE family.</text>
</comment>
<dbReference type="GO" id="GO:0005524">
    <property type="term" value="F:ATP binding"/>
    <property type="evidence" value="ECO:0007669"/>
    <property type="project" value="UniProtKB-UniRule"/>
</dbReference>
<keyword evidence="5" id="KW-0808">Transferase</keyword>
<feature type="binding site" evidence="5">
    <location>
        <begin position="10"/>
        <end position="15"/>
    </location>
    <ligand>
        <name>ATP</name>
        <dbReference type="ChEBI" id="CHEBI:30616"/>
    </ligand>
</feature>
<accession>A0A9W6B3S2</accession>
<evidence type="ECO:0000256" key="1">
    <source>
        <dbReference type="ARBA" id="ARBA00009018"/>
    </source>
</evidence>
<evidence type="ECO:0000256" key="6">
    <source>
        <dbReference type="NCBIfam" id="TIGR00152"/>
    </source>
</evidence>
<evidence type="ECO:0000256" key="2">
    <source>
        <dbReference type="ARBA" id="ARBA00022741"/>
    </source>
</evidence>
<gene>
    <name evidence="5 7" type="primary">coaE</name>
    <name evidence="7" type="ORF">NBRC110019_09190</name>
</gene>
<dbReference type="SUPFAM" id="SSF52540">
    <property type="entry name" value="P-loop containing nucleoside triphosphate hydrolases"/>
    <property type="match status" value="1"/>
</dbReference>
<dbReference type="CDD" id="cd02022">
    <property type="entry name" value="DPCK"/>
    <property type="match status" value="1"/>
</dbReference>
<dbReference type="Pfam" id="PF01121">
    <property type="entry name" value="CoaE"/>
    <property type="match status" value="1"/>
</dbReference>
<dbReference type="GO" id="GO:0004140">
    <property type="term" value="F:dephospho-CoA kinase activity"/>
    <property type="evidence" value="ECO:0007669"/>
    <property type="project" value="UniProtKB-UniRule"/>
</dbReference>
<evidence type="ECO:0000256" key="4">
    <source>
        <dbReference type="ARBA" id="ARBA00022993"/>
    </source>
</evidence>
<keyword evidence="4 5" id="KW-0173">Coenzyme A biosynthesis</keyword>
<dbReference type="InterPro" id="IPR027417">
    <property type="entry name" value="P-loop_NTPase"/>
</dbReference>
<organism evidence="7 8">
    <name type="scientific">Neptunitalea chrysea</name>
    <dbReference type="NCBI Taxonomy" id="1647581"/>
    <lineage>
        <taxon>Bacteria</taxon>
        <taxon>Pseudomonadati</taxon>
        <taxon>Bacteroidota</taxon>
        <taxon>Flavobacteriia</taxon>
        <taxon>Flavobacteriales</taxon>
        <taxon>Flavobacteriaceae</taxon>
        <taxon>Neptunitalea</taxon>
    </lineage>
</organism>
<dbReference type="RefSeq" id="WP_281752874.1">
    <property type="nucleotide sequence ID" value="NZ_BRVP01000005.1"/>
</dbReference>
<comment type="subcellular location">
    <subcellularLocation>
        <location evidence="5">Cytoplasm</location>
    </subcellularLocation>
</comment>
<keyword evidence="2 5" id="KW-0547">Nucleotide-binding</keyword>
<protein>
    <recommendedName>
        <fullName evidence="5 6">Dephospho-CoA kinase</fullName>
        <ecNumber evidence="5 6">2.7.1.24</ecNumber>
    </recommendedName>
    <alternativeName>
        <fullName evidence="5">Dephosphocoenzyme A kinase</fullName>
    </alternativeName>
</protein>